<proteinExistence type="predicted"/>
<dbReference type="SUPFAM" id="SSF55874">
    <property type="entry name" value="ATPase domain of HSP90 chaperone/DNA topoisomerase II/histidine kinase"/>
    <property type="match status" value="1"/>
</dbReference>
<comment type="caution">
    <text evidence="3">The sequence shown here is derived from an EMBL/GenBank/DDBJ whole genome shotgun (WGS) entry which is preliminary data.</text>
</comment>
<accession>A0A6L3VY65</accession>
<dbReference type="Proteomes" id="UP000483004">
    <property type="component" value="Unassembled WGS sequence"/>
</dbReference>
<evidence type="ECO:0000313" key="4">
    <source>
        <dbReference type="Proteomes" id="UP000483004"/>
    </source>
</evidence>
<organism evidence="3 4">
    <name type="scientific">Actinomadura montaniterrae</name>
    <dbReference type="NCBI Taxonomy" id="1803903"/>
    <lineage>
        <taxon>Bacteria</taxon>
        <taxon>Bacillati</taxon>
        <taxon>Actinomycetota</taxon>
        <taxon>Actinomycetes</taxon>
        <taxon>Streptosporangiales</taxon>
        <taxon>Thermomonosporaceae</taxon>
        <taxon>Actinomadura</taxon>
    </lineage>
</organism>
<dbReference type="PANTHER" id="PTHR35526:SF3">
    <property type="entry name" value="ANTI-SIGMA-F FACTOR RSBW"/>
    <property type="match status" value="1"/>
</dbReference>
<name>A0A6L3VY65_9ACTN</name>
<dbReference type="CDD" id="cd16936">
    <property type="entry name" value="HATPase_RsbW-like"/>
    <property type="match status" value="1"/>
</dbReference>
<dbReference type="AlphaFoldDB" id="A0A6L3VY65"/>
<keyword evidence="3" id="KW-0547">Nucleotide-binding</keyword>
<keyword evidence="4" id="KW-1185">Reference proteome</keyword>
<dbReference type="Pfam" id="PF13581">
    <property type="entry name" value="HATPase_c_2"/>
    <property type="match status" value="1"/>
</dbReference>
<dbReference type="InterPro" id="IPR003594">
    <property type="entry name" value="HATPase_dom"/>
</dbReference>
<dbReference type="GO" id="GO:0005524">
    <property type="term" value="F:ATP binding"/>
    <property type="evidence" value="ECO:0007669"/>
    <property type="project" value="UniProtKB-KW"/>
</dbReference>
<gene>
    <name evidence="3" type="ORF">F9B16_08355</name>
</gene>
<dbReference type="InterPro" id="IPR036890">
    <property type="entry name" value="HATPase_C_sf"/>
</dbReference>
<feature type="domain" description="Histidine kinase/HSP90-like ATPase" evidence="2">
    <location>
        <begin position="23"/>
        <end position="112"/>
    </location>
</feature>
<keyword evidence="1" id="KW-0418">Kinase</keyword>
<dbReference type="InterPro" id="IPR050267">
    <property type="entry name" value="Anti-sigma-factor_SerPK"/>
</dbReference>
<reference evidence="3 4" key="1">
    <citation type="submission" date="2019-09" db="EMBL/GenBank/DDBJ databases">
        <title>Actinomadura physcomitrii sp. nov., a novel actinomycete isolated from moss [Physcomitrium sphaericum (Ludw) Fuernr].</title>
        <authorList>
            <person name="Liu C."/>
            <person name="Zhuang X."/>
        </authorList>
    </citation>
    <scope>NUCLEOTIDE SEQUENCE [LARGE SCALE GENOMIC DNA]</scope>
    <source>
        <strain evidence="3 4">CYP1-1B</strain>
    </source>
</reference>
<dbReference type="OrthoDB" id="3476098at2"/>
<keyword evidence="1" id="KW-0808">Transferase</keyword>
<keyword evidence="1" id="KW-0723">Serine/threonine-protein kinase</keyword>
<evidence type="ECO:0000313" key="3">
    <source>
        <dbReference type="EMBL" id="KAB2386141.1"/>
    </source>
</evidence>
<evidence type="ECO:0000256" key="1">
    <source>
        <dbReference type="ARBA" id="ARBA00022527"/>
    </source>
</evidence>
<keyword evidence="3" id="KW-0067">ATP-binding</keyword>
<dbReference type="PANTHER" id="PTHR35526">
    <property type="entry name" value="ANTI-SIGMA-F FACTOR RSBW-RELATED"/>
    <property type="match status" value="1"/>
</dbReference>
<dbReference type="Gene3D" id="3.30.565.10">
    <property type="entry name" value="Histidine kinase-like ATPase, C-terminal domain"/>
    <property type="match status" value="1"/>
</dbReference>
<protein>
    <submittedName>
        <fullName evidence="3">ATP-binding protein</fullName>
    </submittedName>
</protein>
<dbReference type="RefSeq" id="WP_151539406.1">
    <property type="nucleotide sequence ID" value="NZ_WBMR01000015.1"/>
</dbReference>
<sequence>MSLNAMTPEVPTLVLEPDDRAPGLARRFLAEWFREWGSRDDYIGRVLVSELVTNSCVHGDGPVVVRVFRDERDGGAVIEVWDGGDGRPVVCAEDLQATSGRGVFMVSELALSWGTRPLVEGGKVTWVKCGL</sequence>
<evidence type="ECO:0000259" key="2">
    <source>
        <dbReference type="Pfam" id="PF13581"/>
    </source>
</evidence>
<dbReference type="EMBL" id="WBMR01000015">
    <property type="protein sequence ID" value="KAB2386141.1"/>
    <property type="molecule type" value="Genomic_DNA"/>
</dbReference>
<dbReference type="GO" id="GO:0004674">
    <property type="term" value="F:protein serine/threonine kinase activity"/>
    <property type="evidence" value="ECO:0007669"/>
    <property type="project" value="UniProtKB-KW"/>
</dbReference>